<evidence type="ECO:0000256" key="1">
    <source>
        <dbReference type="SAM" id="MobiDB-lite"/>
    </source>
</evidence>
<dbReference type="InterPro" id="IPR033651">
    <property type="entry name" value="PaeLigD_Pol-like"/>
</dbReference>
<dbReference type="PANTHER" id="PTHR42705">
    <property type="entry name" value="BIFUNCTIONAL NON-HOMOLOGOUS END JOINING PROTEIN LIGD"/>
    <property type="match status" value="1"/>
</dbReference>
<dbReference type="InterPro" id="IPR014145">
    <property type="entry name" value="LigD_pol_dom"/>
</dbReference>
<dbReference type="NCBIfam" id="TIGR02778">
    <property type="entry name" value="ligD_pol"/>
    <property type="match status" value="1"/>
</dbReference>
<dbReference type="CDD" id="cd04862">
    <property type="entry name" value="PaeLigD_Pol_like"/>
    <property type="match status" value="1"/>
</dbReference>
<organism evidence="3 4">
    <name type="scientific">Paracoccus pantotrophus</name>
    <name type="common">Thiosphaera pantotropha</name>
    <dbReference type="NCBI Taxonomy" id="82367"/>
    <lineage>
        <taxon>Bacteria</taxon>
        <taxon>Pseudomonadati</taxon>
        <taxon>Pseudomonadota</taxon>
        <taxon>Alphaproteobacteria</taxon>
        <taxon>Rhodobacterales</taxon>
        <taxon>Paracoccaceae</taxon>
        <taxon>Paracoccus</taxon>
    </lineage>
</organism>
<evidence type="ECO:0000313" key="4">
    <source>
        <dbReference type="Proteomes" id="UP000509322"/>
    </source>
</evidence>
<gene>
    <name evidence="3" type="ORF">HYQ43_04010</name>
</gene>
<dbReference type="PANTHER" id="PTHR42705:SF2">
    <property type="entry name" value="BIFUNCTIONAL NON-HOMOLOGOUS END JOINING PROTEIN LIGD"/>
    <property type="match status" value="1"/>
</dbReference>
<dbReference type="Proteomes" id="UP000509322">
    <property type="component" value="Chromosome 1"/>
</dbReference>
<dbReference type="AlphaFoldDB" id="A0A7H9BQ43"/>
<protein>
    <recommendedName>
        <fullName evidence="2">DNA ligase D polymerase domain-containing protein</fullName>
    </recommendedName>
</protein>
<accession>A0A7H9BQ43</accession>
<reference evidence="3 4" key="1">
    <citation type="submission" date="2020-07" db="EMBL/GenBank/DDBJ databases">
        <title>The complete genome of Paracoccus pantotrophus ACCC 10489.</title>
        <authorList>
            <person name="Si Y."/>
        </authorList>
    </citation>
    <scope>NUCLEOTIDE SEQUENCE [LARGE SCALE GENOMIC DNA]</scope>
    <source>
        <strain evidence="3 4">ACCC10489</strain>
    </source>
</reference>
<proteinExistence type="predicted"/>
<evidence type="ECO:0000259" key="2">
    <source>
        <dbReference type="Pfam" id="PF21686"/>
    </source>
</evidence>
<feature type="domain" description="DNA ligase D polymerase" evidence="2">
    <location>
        <begin position="87"/>
        <end position="331"/>
    </location>
</feature>
<dbReference type="Pfam" id="PF21686">
    <property type="entry name" value="LigD_Prim-Pol"/>
    <property type="match status" value="1"/>
</dbReference>
<dbReference type="EMBL" id="CP058689">
    <property type="protein sequence ID" value="QLH13454.1"/>
    <property type="molecule type" value="Genomic_DNA"/>
</dbReference>
<name>A0A7H9BQ43_PARPN</name>
<sequence length="358" mass="39169">MQDRPCPAGSLRLVHHPACPFRIAARDIGAARPSANPAGGEPRPRRRRWSPKAAQEPVMTERIEGVTISHPERVIFADAGPGKAGLTKAGLARYYQQIAPLMLEEAADRPLSLLRLPDGMAGERFFQKHPGKGFPKAIRQMRITESDGEDAAYAYVADAAGLVAAVQMGTVEFHIWPARRDRLERPDRLVFDLDPDEGLGFDAVRAAALSLRGRLLDLGLEPWAMLTGGKGVHLVVPLRRSLGWGDLKRFARDFATLCAQDEPDRYTVELAKASRKGRIFIDWLRNERGSTAVAPFSVRARPGAPVAAPVGWDELAGIASARAFGTQAARERGWAGIRRVRQSLTRPIFAALDRALTG</sequence>
<dbReference type="InterPro" id="IPR052171">
    <property type="entry name" value="NHEJ_LigD"/>
</dbReference>
<feature type="region of interest" description="Disordered" evidence="1">
    <location>
        <begin position="30"/>
        <end position="58"/>
    </location>
</feature>
<dbReference type="Gene3D" id="3.90.920.10">
    <property type="entry name" value="DNA primase, PRIM domain"/>
    <property type="match status" value="1"/>
</dbReference>
<evidence type="ECO:0000313" key="3">
    <source>
        <dbReference type="EMBL" id="QLH13454.1"/>
    </source>
</evidence>